<proteinExistence type="predicted"/>
<dbReference type="Proteomes" id="UP000323144">
    <property type="component" value="Chromosome"/>
</dbReference>
<accession>A0A5B9Y5H9</accession>
<sequence>MKNTFLKLASVFLVTGSMVPTINEINNNLKVDKNIARYGTTSIYISKSHPYYVGYWGKGVVRRNTDHEALNLNINLKGGLTNAQLYSSLITFVFASWGWNLSSEAKGLVSPATHTVTVSYADWYFGTSKYSIGTMLRFDLPRLIQKETNYISMIQQNYFKLDTKENILHATISSIVETYVKSYNSGNNRGTAYYGLSKIDFKYII</sequence>
<dbReference type="EMBL" id="CP043026">
    <property type="protein sequence ID" value="QEH61282.1"/>
    <property type="molecule type" value="Genomic_DNA"/>
</dbReference>
<name>A0A5B9Y5H9_9MOLU</name>
<organism evidence="1 2">
    <name type="scientific">Spiroplasma chinense</name>
    <dbReference type="NCBI Taxonomy" id="216932"/>
    <lineage>
        <taxon>Bacteria</taxon>
        <taxon>Bacillati</taxon>
        <taxon>Mycoplasmatota</taxon>
        <taxon>Mollicutes</taxon>
        <taxon>Entomoplasmatales</taxon>
        <taxon>Spiroplasmataceae</taxon>
        <taxon>Spiroplasma</taxon>
    </lineage>
</organism>
<reference evidence="1 2" key="1">
    <citation type="submission" date="2019-08" db="EMBL/GenBank/DDBJ databases">
        <title>Complete genome sequence of Spiroplasma chinense CCH (DSM 19755).</title>
        <authorList>
            <person name="Shen H.-Y."/>
            <person name="Lin Y.-C."/>
            <person name="Chou L."/>
            <person name="Kuo C.-H."/>
        </authorList>
    </citation>
    <scope>NUCLEOTIDE SEQUENCE [LARGE SCALE GENOMIC DNA]</scope>
    <source>
        <strain evidence="1 2">CCH</strain>
    </source>
</reference>
<protein>
    <submittedName>
        <fullName evidence="1">Uncharacterized protein</fullName>
    </submittedName>
</protein>
<evidence type="ECO:0000313" key="2">
    <source>
        <dbReference type="Proteomes" id="UP000323144"/>
    </source>
</evidence>
<dbReference type="KEGG" id="schi:SCHIN_v1c00840"/>
<dbReference type="AlphaFoldDB" id="A0A5B9Y5H9"/>
<keyword evidence="2" id="KW-1185">Reference proteome</keyword>
<gene>
    <name evidence="1" type="ORF">SCHIN_v1c00840</name>
</gene>
<evidence type="ECO:0000313" key="1">
    <source>
        <dbReference type="EMBL" id="QEH61282.1"/>
    </source>
</evidence>